<dbReference type="EMBL" id="JAOQAZ010000026">
    <property type="protein sequence ID" value="KAJ4252300.1"/>
    <property type="molecule type" value="Genomic_DNA"/>
</dbReference>
<feature type="signal peptide" evidence="2">
    <location>
        <begin position="1"/>
        <end position="16"/>
    </location>
</feature>
<gene>
    <name evidence="3" type="ORF">NW762_010897</name>
</gene>
<feature type="compositionally biased region" description="Polar residues" evidence="1">
    <location>
        <begin position="151"/>
        <end position="169"/>
    </location>
</feature>
<feature type="compositionally biased region" description="Low complexity" evidence="1">
    <location>
        <begin position="218"/>
        <end position="244"/>
    </location>
</feature>
<feature type="region of interest" description="Disordered" evidence="1">
    <location>
        <begin position="1083"/>
        <end position="1102"/>
    </location>
</feature>
<reference evidence="3" key="1">
    <citation type="submission" date="2022-09" db="EMBL/GenBank/DDBJ databases">
        <title>Fusarium specimens isolated from Avocado Roots.</title>
        <authorList>
            <person name="Stajich J."/>
            <person name="Roper C."/>
            <person name="Heimlech-Rivalta G."/>
        </authorList>
    </citation>
    <scope>NUCLEOTIDE SEQUENCE</scope>
    <source>
        <strain evidence="3">CF00136</strain>
    </source>
</reference>
<evidence type="ECO:0000313" key="4">
    <source>
        <dbReference type="Proteomes" id="UP001152049"/>
    </source>
</evidence>
<protein>
    <submittedName>
        <fullName evidence="3">Uncharacterized protein</fullName>
    </submittedName>
</protein>
<evidence type="ECO:0000256" key="1">
    <source>
        <dbReference type="SAM" id="MobiDB-lite"/>
    </source>
</evidence>
<evidence type="ECO:0000256" key="2">
    <source>
        <dbReference type="SAM" id="SignalP"/>
    </source>
</evidence>
<accession>A0A9W8RT30</accession>
<feature type="region of interest" description="Disordered" evidence="1">
    <location>
        <begin position="931"/>
        <end position="1049"/>
    </location>
</feature>
<dbReference type="OrthoDB" id="5084844at2759"/>
<comment type="caution">
    <text evidence="3">The sequence shown here is derived from an EMBL/GenBank/DDBJ whole genome shotgun (WGS) entry which is preliminary data.</text>
</comment>
<keyword evidence="4" id="KW-1185">Reference proteome</keyword>
<feature type="chain" id="PRO_5040947238" evidence="2">
    <location>
        <begin position="17"/>
        <end position="1216"/>
    </location>
</feature>
<feature type="compositionally biased region" description="Low complexity" evidence="1">
    <location>
        <begin position="314"/>
        <end position="329"/>
    </location>
</feature>
<feature type="compositionally biased region" description="Low complexity" evidence="1">
    <location>
        <begin position="1009"/>
        <end position="1027"/>
    </location>
</feature>
<feature type="compositionally biased region" description="Polar residues" evidence="1">
    <location>
        <begin position="176"/>
        <end position="211"/>
    </location>
</feature>
<feature type="compositionally biased region" description="Low complexity" evidence="1">
    <location>
        <begin position="381"/>
        <end position="390"/>
    </location>
</feature>
<organism evidence="3 4">
    <name type="scientific">Fusarium torreyae</name>
    <dbReference type="NCBI Taxonomy" id="1237075"/>
    <lineage>
        <taxon>Eukaryota</taxon>
        <taxon>Fungi</taxon>
        <taxon>Dikarya</taxon>
        <taxon>Ascomycota</taxon>
        <taxon>Pezizomycotina</taxon>
        <taxon>Sordariomycetes</taxon>
        <taxon>Hypocreomycetidae</taxon>
        <taxon>Hypocreales</taxon>
        <taxon>Nectriaceae</taxon>
        <taxon>Fusarium</taxon>
    </lineage>
</organism>
<feature type="compositionally biased region" description="Low complexity" evidence="1">
    <location>
        <begin position="939"/>
        <end position="969"/>
    </location>
</feature>
<name>A0A9W8RT30_9HYPO</name>
<dbReference type="Proteomes" id="UP001152049">
    <property type="component" value="Unassembled WGS sequence"/>
</dbReference>
<sequence length="1216" mass="128059">MRHSLLLALWSAGALSYKIHPDIKVPRQLPEDAPSSGTTSSGGPELDNAIPTTGTTTGIFVETSGDASGPATLPATDSVAPADETTQEAPATTEDVVNVPTTESKAPVDETTAPADPATGTEQGQDTKTATDETVVPVDTTAPGTTDAVIDNTQTGSVGTENPAQTGPETTGPAPEQSSETIPADQQTQSQGTEALPATTNSGDVTESQSVIAPVDSTDVPTGTPGPQDTTTEIPEETTGPQTQDATPNETTPLAADTTEGTQPADTQPAEPVTTDTNAPEPTTEGDDATTQPAPENSDMSAAEPSTAPEGPSTDAGPTTADGPATTDGNNDVPSTTKGDDLPPATGNPVTSDAPGVTSGPVVTDLPDDFAPTTVSNHPEWTTNTWITTTSGDSSEPTVVPVIVGCKNCGGKGSGIILFGFPNTPGTWFKPPGLPKIQFPCIPPACDTPPNTESDGDDDDDDDDDDDEKSSATCTDKVTVTDCFVACTTYTGPAGDTITPDCQTTCTKTHTGCSVTGVTTTSEAAACGPSGDSECNGECSNPNMESTSTDEELLERRGLVKRGKKSGPSDIGGCAPFAQMPQFPEYPGGSTVLDNDGDIVSNNSPLKDIKRWWLTTWNQCVPTLSGGYDAAKYKADKPAGDGSRPSIDHVYEKSMLLDFFRNIIDNSATAKNVKGQTAGTFDKVSCSDMEAYGGAGTNGANLLQTVFDAYPGAMASAKKKPAWQVRNAQYLEDFIGMDQWTNGDAKGFVAGPEGVTAIVTKDVDSTLDTTASTNDKTATTNIERRLGRLEKIAIGIEMFADSEAVEAMKRQNQRLWSRLQDIDDNAKNCMKDDAVKNGLWSFADAYKKYMNNRFDGSEVYSINKVVDDSKTKLIKALQSDLTAAASISGITPTALATWKRRMTNMEDTNRVWSVSVTWDWTFVTKRDGDGLSCERPIPTTSDEPTTFTTMTRTSSDDTTTGDDATTTGEETTKDETTTAEETTSKDETATSTAEETTTKDEATTKDETASSTEEATTSTEETTTTTSQEPIRLTDLPTLTKETPPEGSSCAHTATITMCNQGTGHHGDACLTTESCDSWVNTKTTSTTTPSPTPTLAKPDAGQNTKNCYNSGQKANHGSIQAAAESFCRDVVADTVQGPVWSNYKLEEKKQPSRGYHFKLTFQVKDGCIWNANYDDCMRYMKVPIDSCNCGGENGKQGGYVENNCIMAKVDPNSGV</sequence>
<feature type="compositionally biased region" description="Basic and acidic residues" evidence="1">
    <location>
        <begin position="970"/>
        <end position="988"/>
    </location>
</feature>
<proteinExistence type="predicted"/>
<evidence type="ECO:0000313" key="3">
    <source>
        <dbReference type="EMBL" id="KAJ4252300.1"/>
    </source>
</evidence>
<dbReference type="AlphaFoldDB" id="A0A9W8RT30"/>
<feature type="compositionally biased region" description="Acidic residues" evidence="1">
    <location>
        <begin position="454"/>
        <end position="468"/>
    </location>
</feature>
<feature type="region of interest" description="Disordered" evidence="1">
    <location>
        <begin position="440"/>
        <end position="471"/>
    </location>
</feature>
<keyword evidence="2" id="KW-0732">Signal</keyword>
<feature type="compositionally biased region" description="Polar residues" evidence="1">
    <location>
        <begin position="289"/>
        <end position="300"/>
    </location>
</feature>
<feature type="region of interest" description="Disordered" evidence="1">
    <location>
        <begin position="26"/>
        <end position="395"/>
    </location>
</feature>
<feature type="compositionally biased region" description="Basic and acidic residues" evidence="1">
    <location>
        <begin position="996"/>
        <end position="1008"/>
    </location>
</feature>